<evidence type="ECO:0000256" key="9">
    <source>
        <dbReference type="ARBA" id="ARBA00022722"/>
    </source>
</evidence>
<keyword evidence="14 15" id="KW-0694">RNA-binding</keyword>
<evidence type="ECO:0000256" key="15">
    <source>
        <dbReference type="HAMAP-Rule" id="MF_00104"/>
    </source>
</evidence>
<evidence type="ECO:0000256" key="5">
    <source>
        <dbReference type="ARBA" id="ARBA00022490"/>
    </source>
</evidence>
<evidence type="ECO:0000259" key="17">
    <source>
        <dbReference type="PROSITE" id="PS50142"/>
    </source>
</evidence>
<keyword evidence="9 15" id="KW-0540">Nuclease</keyword>
<evidence type="ECO:0000256" key="7">
    <source>
        <dbReference type="ARBA" id="ARBA00022664"/>
    </source>
</evidence>
<evidence type="ECO:0000256" key="4">
    <source>
        <dbReference type="ARBA" id="ARBA00011738"/>
    </source>
</evidence>
<keyword evidence="11 15" id="KW-0255">Endonuclease</keyword>
<evidence type="ECO:0000313" key="18">
    <source>
        <dbReference type="EMBL" id="QHI71486.1"/>
    </source>
</evidence>
<evidence type="ECO:0000256" key="11">
    <source>
        <dbReference type="ARBA" id="ARBA00022759"/>
    </source>
</evidence>
<dbReference type="Pfam" id="PF14622">
    <property type="entry name" value="Ribonucleas_3_3"/>
    <property type="match status" value="1"/>
</dbReference>
<dbReference type="GO" id="GO:0006364">
    <property type="term" value="P:rRNA processing"/>
    <property type="evidence" value="ECO:0007669"/>
    <property type="project" value="UniProtKB-UniRule"/>
</dbReference>
<gene>
    <name evidence="15" type="primary">rnc</name>
    <name evidence="18" type="ORF">Ami3637_03005</name>
</gene>
<sequence length="234" mass="26257">MNNVEFQKNINYEFKDSDYLEKALTHSSFVQEKNGRCGKDNERLEFLGDAFFDAIISETLYKKLTHVSEGKLTKIRASIVCEKSLAEQGRKLCIGKFLRMGKGEENMGGRERESILADAMEAVMAAIFLDGGFDEAKSFILRTFADTIENAISGKLIKDYKTELQENLQANGDIKIHYHVDKEDGPDHDKTFYVSLFAEGKQLGEGVGKSKKEAEQNAARYALESGGDKCILKE</sequence>
<dbReference type="GO" id="GO:0008033">
    <property type="term" value="P:tRNA processing"/>
    <property type="evidence" value="ECO:0007669"/>
    <property type="project" value="UniProtKB-KW"/>
</dbReference>
<dbReference type="PANTHER" id="PTHR11207:SF0">
    <property type="entry name" value="RIBONUCLEASE 3"/>
    <property type="match status" value="1"/>
</dbReference>
<dbReference type="FunFam" id="3.30.160.20:FF:000003">
    <property type="entry name" value="Ribonuclease 3"/>
    <property type="match status" value="1"/>
</dbReference>
<dbReference type="EMBL" id="CP047591">
    <property type="protein sequence ID" value="QHI71486.1"/>
    <property type="molecule type" value="Genomic_DNA"/>
</dbReference>
<dbReference type="InterPro" id="IPR014720">
    <property type="entry name" value="dsRBD_dom"/>
</dbReference>
<feature type="active site" evidence="15">
    <location>
        <position position="49"/>
    </location>
</feature>
<dbReference type="InterPro" id="IPR011907">
    <property type="entry name" value="RNase_III"/>
</dbReference>
<evidence type="ECO:0000256" key="8">
    <source>
        <dbReference type="ARBA" id="ARBA00022694"/>
    </source>
</evidence>
<reference evidence="18 19" key="1">
    <citation type="submission" date="2020-01" db="EMBL/GenBank/DDBJ databases">
        <title>Genomic analysis of Aminipila sp. CBA3637.</title>
        <authorList>
            <person name="Kim Y.B."/>
            <person name="Roh S.W."/>
        </authorList>
    </citation>
    <scope>NUCLEOTIDE SEQUENCE [LARGE SCALE GENOMIC DNA]</scope>
    <source>
        <strain evidence="18 19">CBA3637</strain>
    </source>
</reference>
<keyword evidence="19" id="KW-1185">Reference proteome</keyword>
<dbReference type="PROSITE" id="PS50142">
    <property type="entry name" value="RNASE_3_2"/>
    <property type="match status" value="1"/>
</dbReference>
<evidence type="ECO:0000256" key="2">
    <source>
        <dbReference type="ARBA" id="ARBA00004496"/>
    </source>
</evidence>
<dbReference type="GO" id="GO:0003725">
    <property type="term" value="F:double-stranded RNA binding"/>
    <property type="evidence" value="ECO:0007669"/>
    <property type="project" value="TreeGrafter"/>
</dbReference>
<comment type="cofactor">
    <cofactor evidence="15">
        <name>Mg(2+)</name>
        <dbReference type="ChEBI" id="CHEBI:18420"/>
    </cofactor>
</comment>
<dbReference type="SMART" id="SM00358">
    <property type="entry name" value="DSRM"/>
    <property type="match status" value="1"/>
</dbReference>
<keyword evidence="13 15" id="KW-0460">Magnesium</keyword>
<dbReference type="Pfam" id="PF00035">
    <property type="entry name" value="dsrm"/>
    <property type="match status" value="1"/>
</dbReference>
<feature type="binding site" evidence="15">
    <location>
        <position position="45"/>
    </location>
    <ligand>
        <name>Mg(2+)</name>
        <dbReference type="ChEBI" id="CHEBI:18420"/>
    </ligand>
</feature>
<dbReference type="SMART" id="SM00535">
    <property type="entry name" value="RIBOc"/>
    <property type="match status" value="1"/>
</dbReference>
<dbReference type="SUPFAM" id="SSF54768">
    <property type="entry name" value="dsRNA-binding domain-like"/>
    <property type="match status" value="1"/>
</dbReference>
<keyword evidence="15" id="KW-0699">rRNA-binding</keyword>
<dbReference type="SUPFAM" id="SSF69065">
    <property type="entry name" value="RNase III domain-like"/>
    <property type="match status" value="1"/>
</dbReference>
<evidence type="ECO:0000259" key="16">
    <source>
        <dbReference type="PROSITE" id="PS50137"/>
    </source>
</evidence>
<dbReference type="PROSITE" id="PS00517">
    <property type="entry name" value="RNASE_3_1"/>
    <property type="match status" value="1"/>
</dbReference>
<dbReference type="GO" id="GO:0006397">
    <property type="term" value="P:mRNA processing"/>
    <property type="evidence" value="ECO:0007669"/>
    <property type="project" value="UniProtKB-UniRule"/>
</dbReference>
<dbReference type="KEGG" id="amic:Ami3637_03005"/>
<feature type="active site" evidence="15">
    <location>
        <position position="121"/>
    </location>
</feature>
<dbReference type="GO" id="GO:0005737">
    <property type="term" value="C:cytoplasm"/>
    <property type="evidence" value="ECO:0007669"/>
    <property type="project" value="UniProtKB-SubCell"/>
</dbReference>
<proteinExistence type="inferred from homology"/>
<evidence type="ECO:0000256" key="14">
    <source>
        <dbReference type="ARBA" id="ARBA00022884"/>
    </source>
</evidence>
<comment type="similarity">
    <text evidence="3">Belongs to the ribonuclease III family.</text>
</comment>
<dbReference type="CDD" id="cd10845">
    <property type="entry name" value="DSRM_RNAse_III_family"/>
    <property type="match status" value="1"/>
</dbReference>
<dbReference type="HAMAP" id="MF_00104">
    <property type="entry name" value="RNase_III"/>
    <property type="match status" value="1"/>
</dbReference>
<feature type="binding site" evidence="15">
    <location>
        <position position="118"/>
    </location>
    <ligand>
        <name>Mg(2+)</name>
        <dbReference type="ChEBI" id="CHEBI:18420"/>
    </ligand>
</feature>
<dbReference type="InterPro" id="IPR000999">
    <property type="entry name" value="RNase_III_dom"/>
</dbReference>
<evidence type="ECO:0000256" key="10">
    <source>
        <dbReference type="ARBA" id="ARBA00022723"/>
    </source>
</evidence>
<keyword evidence="5 15" id="KW-0963">Cytoplasm</keyword>
<evidence type="ECO:0000313" key="19">
    <source>
        <dbReference type="Proteomes" id="UP000463883"/>
    </source>
</evidence>
<dbReference type="EC" id="3.1.26.3" evidence="15"/>
<keyword evidence="7 15" id="KW-0507">mRNA processing</keyword>
<dbReference type="GO" id="GO:0046872">
    <property type="term" value="F:metal ion binding"/>
    <property type="evidence" value="ECO:0007669"/>
    <property type="project" value="UniProtKB-KW"/>
</dbReference>
<evidence type="ECO:0000256" key="6">
    <source>
        <dbReference type="ARBA" id="ARBA00022552"/>
    </source>
</evidence>
<dbReference type="AlphaFoldDB" id="A0A6P1MIR2"/>
<evidence type="ECO:0000256" key="3">
    <source>
        <dbReference type="ARBA" id="ARBA00010183"/>
    </source>
</evidence>
<dbReference type="RefSeq" id="WP_162361261.1">
    <property type="nucleotide sequence ID" value="NZ_CP047591.1"/>
</dbReference>
<name>A0A6P1MIR2_9FIRM</name>
<feature type="binding site" evidence="15">
    <location>
        <position position="121"/>
    </location>
    <ligand>
        <name>Mg(2+)</name>
        <dbReference type="ChEBI" id="CHEBI:18420"/>
    </ligand>
</feature>
<dbReference type="GO" id="GO:0004525">
    <property type="term" value="F:ribonuclease III activity"/>
    <property type="evidence" value="ECO:0007669"/>
    <property type="project" value="UniProtKB-UniRule"/>
</dbReference>
<keyword evidence="6 15" id="KW-0698">rRNA processing</keyword>
<evidence type="ECO:0000256" key="1">
    <source>
        <dbReference type="ARBA" id="ARBA00000109"/>
    </source>
</evidence>
<dbReference type="GO" id="GO:0019843">
    <property type="term" value="F:rRNA binding"/>
    <property type="evidence" value="ECO:0007669"/>
    <property type="project" value="UniProtKB-KW"/>
</dbReference>
<keyword evidence="8 15" id="KW-0819">tRNA processing</keyword>
<dbReference type="NCBIfam" id="TIGR02191">
    <property type="entry name" value="RNaseIII"/>
    <property type="match status" value="1"/>
</dbReference>
<dbReference type="InterPro" id="IPR036389">
    <property type="entry name" value="RNase_III_sf"/>
</dbReference>
<dbReference type="Gene3D" id="1.10.1520.10">
    <property type="entry name" value="Ribonuclease III domain"/>
    <property type="match status" value="1"/>
</dbReference>
<comment type="subunit">
    <text evidence="4 15">Homodimer.</text>
</comment>
<comment type="subcellular location">
    <subcellularLocation>
        <location evidence="2 15">Cytoplasm</location>
    </subcellularLocation>
</comment>
<keyword evidence="12 15" id="KW-0378">Hydrolase</keyword>
<comment type="catalytic activity">
    <reaction evidence="1 15">
        <text>Endonucleolytic cleavage to 5'-phosphomonoester.</text>
        <dbReference type="EC" id="3.1.26.3"/>
    </reaction>
</comment>
<protein>
    <recommendedName>
        <fullName evidence="15">Ribonuclease 3</fullName>
        <ecNumber evidence="15">3.1.26.3</ecNumber>
    </recommendedName>
    <alternativeName>
        <fullName evidence="15">Ribonuclease III</fullName>
        <shortName evidence="15">RNase III</shortName>
    </alternativeName>
</protein>
<keyword evidence="10 15" id="KW-0479">Metal-binding</keyword>
<dbReference type="PANTHER" id="PTHR11207">
    <property type="entry name" value="RIBONUCLEASE III"/>
    <property type="match status" value="1"/>
</dbReference>
<dbReference type="Gene3D" id="3.30.160.20">
    <property type="match status" value="1"/>
</dbReference>
<feature type="domain" description="RNase III" evidence="17">
    <location>
        <begin position="3"/>
        <end position="132"/>
    </location>
</feature>
<accession>A0A6P1MIR2</accession>
<dbReference type="FunFam" id="1.10.1520.10:FF:000001">
    <property type="entry name" value="Ribonuclease 3"/>
    <property type="match status" value="1"/>
</dbReference>
<dbReference type="Proteomes" id="UP000463883">
    <property type="component" value="Chromosome"/>
</dbReference>
<evidence type="ECO:0000256" key="13">
    <source>
        <dbReference type="ARBA" id="ARBA00022842"/>
    </source>
</evidence>
<feature type="domain" description="DRBM" evidence="16">
    <location>
        <begin position="159"/>
        <end position="228"/>
    </location>
</feature>
<comment type="function">
    <text evidence="15">Digests double-stranded RNA. Involved in the processing of primary rRNA transcript to yield the immediate precursors to the large and small rRNAs (23S and 16S). Processes some mRNAs, and tRNAs when they are encoded in the rRNA operon. Processes pre-crRNA and tracrRNA of type II CRISPR loci if present in the organism.</text>
</comment>
<dbReference type="PROSITE" id="PS50137">
    <property type="entry name" value="DS_RBD"/>
    <property type="match status" value="1"/>
</dbReference>
<dbReference type="GO" id="GO:0042802">
    <property type="term" value="F:identical protein binding"/>
    <property type="evidence" value="ECO:0007669"/>
    <property type="project" value="UniProtKB-ARBA"/>
</dbReference>
<dbReference type="GO" id="GO:0010468">
    <property type="term" value="P:regulation of gene expression"/>
    <property type="evidence" value="ECO:0007669"/>
    <property type="project" value="TreeGrafter"/>
</dbReference>
<organism evidence="18 19">
    <name type="scientific">Aminipila terrae</name>
    <dbReference type="NCBI Taxonomy" id="2697030"/>
    <lineage>
        <taxon>Bacteria</taxon>
        <taxon>Bacillati</taxon>
        <taxon>Bacillota</taxon>
        <taxon>Clostridia</taxon>
        <taxon>Peptostreptococcales</taxon>
        <taxon>Anaerovoracaceae</taxon>
        <taxon>Aminipila</taxon>
    </lineage>
</organism>
<dbReference type="CDD" id="cd00593">
    <property type="entry name" value="RIBOc"/>
    <property type="match status" value="1"/>
</dbReference>
<evidence type="ECO:0000256" key="12">
    <source>
        <dbReference type="ARBA" id="ARBA00022801"/>
    </source>
</evidence>